<dbReference type="AlphaFoldDB" id="A0AAV2U083"/>
<name>A0AAV2U083_CALDB</name>
<protein>
    <submittedName>
        <fullName evidence="2">Uncharacterized protein</fullName>
    </submittedName>
</protein>
<proteinExistence type="predicted"/>
<accession>A0AAV2U083</accession>
<reference evidence="2" key="1">
    <citation type="submission" date="2024-06" db="EMBL/GenBank/DDBJ databases">
        <authorList>
            <person name="Liu X."/>
            <person name="Lenzi L."/>
            <person name="Haldenby T S."/>
            <person name="Uol C."/>
        </authorList>
    </citation>
    <scope>NUCLEOTIDE SEQUENCE</scope>
</reference>
<gene>
    <name evidence="2" type="ORF">CDAUBV1_LOCUS16427</name>
</gene>
<sequence>MSSDDFELQGQPVPNAFFSVSEQDYTSDYLSLEEFSFDIPMCAANFFGAHPFENRDSDQACTSNSRLLSDNEGPKSVFVDDFVQLTVPTLLGSTSSLESTSHTCYSACTEPETVDCGNAQNFHQSSKSQRLMDGTQLDTIGQGGSKEIYDAEIPSPKFLEYDAVEERSPEAFCEVNTSDEKHPGNEEDEKIRPTTPALWSNRTTSQVTSGSSIYLLEDIKRDDDYDMGILVRQEGAKRGANVSDFNIPAKNDLKYQEHMSHNVHELISSSEGSVDPEATRMMSAAQKMGFNDRFSSRLKSHSAEFLAEILEDSDHQSARVLSEILLNGASKGHAEGQTKPSGLHTSAKFNKMGQKPIENFEHLSNNLESEKIVNRNCRHFVRLVRKSTAYRCVKGSSPVFRDAAILDNTTERAETDSQSDRLKKECLSEKLLPHVNKAVSEENDRDRDEKTAGQLITSCLAHNENHGFQITHLCTDSPVKTNSIVFTGANDPQSMRFLTEMMSPFDRDKSKPHICLKVHETLSPKLNSGVTPQSTGCTGREISHTENDVQKAENQNQVLHKTSPGGKERQNSSIPIKSIPRSSISNFEDGDLRPTDDIAWSSNRSITEENDHKCGRVYAEETTKSICSFGNHDALRIRGDSEISSEEKSKVCVKDSEENADLPGMLFSAVPVTDIQQNPSIDESSSFSHALCSPDDFEKRIILPKLGDDTDPFYEFIQGKGTSNSHCEDSGLSEADSPTNQPLMACSSMSCLSEPVEPFSVDTLPKKLLFQFLDLNDIDHRIMNELRSCDETADPSDTKYYCSLPPGDKLTLVSYLKNKLTVQEMKNYWSSKTLRPCMRFDRVANAVREPIIKHAYKPKYPSDVISCTKPFGETSLHTKSYHIQKNVSMSESLPYKSAHSSAALAKQAPSLATKKQIEMPKLIPSINSVFVIKAPTIKFELLRPRFRLLVSKRSESSGTSAPRQKPVEKPNYNISRAPAPKLPFPNKKRAGHYVYLLNVYGKWYGWTGMASCG</sequence>
<evidence type="ECO:0000256" key="1">
    <source>
        <dbReference type="SAM" id="MobiDB-lite"/>
    </source>
</evidence>
<organism evidence="2 3">
    <name type="scientific">Calicophoron daubneyi</name>
    <name type="common">Rumen fluke</name>
    <name type="synonym">Paramphistomum daubneyi</name>
    <dbReference type="NCBI Taxonomy" id="300641"/>
    <lineage>
        <taxon>Eukaryota</taxon>
        <taxon>Metazoa</taxon>
        <taxon>Spiralia</taxon>
        <taxon>Lophotrochozoa</taxon>
        <taxon>Platyhelminthes</taxon>
        <taxon>Trematoda</taxon>
        <taxon>Digenea</taxon>
        <taxon>Plagiorchiida</taxon>
        <taxon>Pronocephalata</taxon>
        <taxon>Paramphistomoidea</taxon>
        <taxon>Paramphistomidae</taxon>
        <taxon>Calicophoron</taxon>
    </lineage>
</organism>
<evidence type="ECO:0000313" key="3">
    <source>
        <dbReference type="Proteomes" id="UP001497525"/>
    </source>
</evidence>
<feature type="region of interest" description="Disordered" evidence="1">
    <location>
        <begin position="953"/>
        <end position="980"/>
    </location>
</feature>
<comment type="caution">
    <text evidence="2">The sequence shown here is derived from an EMBL/GenBank/DDBJ whole genome shotgun (WGS) entry which is preliminary data.</text>
</comment>
<dbReference type="EMBL" id="CAXLJL010000822">
    <property type="protein sequence ID" value="CAL5141159.1"/>
    <property type="molecule type" value="Genomic_DNA"/>
</dbReference>
<evidence type="ECO:0000313" key="2">
    <source>
        <dbReference type="EMBL" id="CAL5141159.1"/>
    </source>
</evidence>
<dbReference type="Proteomes" id="UP001497525">
    <property type="component" value="Unassembled WGS sequence"/>
</dbReference>